<dbReference type="HOGENOM" id="CLU_1177003_0_0_1"/>
<evidence type="ECO:0000256" key="1">
    <source>
        <dbReference type="SAM" id="SignalP"/>
    </source>
</evidence>
<feature type="chain" id="PRO_5002359187" evidence="1">
    <location>
        <begin position="29"/>
        <end position="236"/>
    </location>
</feature>
<name>A0A0E0FC10_9ORYZ</name>
<keyword evidence="1" id="KW-0732">Signal</keyword>
<accession>A0A0E0FC10</accession>
<evidence type="ECO:0000313" key="2">
    <source>
        <dbReference type="EnsemblPlants" id="OMERI12G08040.1"/>
    </source>
</evidence>
<dbReference type="Gramene" id="OMERI12G08040.1">
    <property type="protein sequence ID" value="OMERI12G08040.1"/>
    <property type="gene ID" value="OMERI12G08040"/>
</dbReference>
<proteinExistence type="predicted"/>
<protein>
    <submittedName>
        <fullName evidence="2">Uncharacterized protein</fullName>
    </submittedName>
</protein>
<reference evidence="2" key="1">
    <citation type="submission" date="2015-04" db="UniProtKB">
        <authorList>
            <consortium name="EnsemblPlants"/>
        </authorList>
    </citation>
    <scope>IDENTIFICATION</scope>
</reference>
<evidence type="ECO:0000313" key="3">
    <source>
        <dbReference type="Proteomes" id="UP000008021"/>
    </source>
</evidence>
<sequence>MSGLRTCITSCRAISTSGLCTLATAATAACCCCWRDAHDCNSDGPQEWICCCCCCCCGGGCWGRGCWKRIGPGRGRWASMLEGKKDMACCDSCCGVGVCPCPCACVWAWACCMRKIWRWCSWFCTTVDAEEVGVESGPGRGRWASMLEGKKDMACCDSCCGVGVCPCPCACAWAWVCCMRKIWRWCSWFCATVDAEEVGVEYAAASMVGAEVDWLEEKIWGKWWGFCFGPNLLNQS</sequence>
<reference evidence="2" key="2">
    <citation type="submission" date="2018-05" db="EMBL/GenBank/DDBJ databases">
        <title>OmerRS3 (Oryza meridionalis Reference Sequence Version 3).</title>
        <authorList>
            <person name="Zhang J."/>
            <person name="Kudrna D."/>
            <person name="Lee S."/>
            <person name="Talag J."/>
            <person name="Welchert J."/>
            <person name="Wing R.A."/>
        </authorList>
    </citation>
    <scope>NUCLEOTIDE SEQUENCE [LARGE SCALE GENOMIC DNA]</scope>
    <source>
        <strain evidence="2">cv. OR44</strain>
    </source>
</reference>
<dbReference type="Proteomes" id="UP000008021">
    <property type="component" value="Chromosome 12"/>
</dbReference>
<dbReference type="AlphaFoldDB" id="A0A0E0FC10"/>
<organism evidence="2">
    <name type="scientific">Oryza meridionalis</name>
    <dbReference type="NCBI Taxonomy" id="40149"/>
    <lineage>
        <taxon>Eukaryota</taxon>
        <taxon>Viridiplantae</taxon>
        <taxon>Streptophyta</taxon>
        <taxon>Embryophyta</taxon>
        <taxon>Tracheophyta</taxon>
        <taxon>Spermatophyta</taxon>
        <taxon>Magnoliopsida</taxon>
        <taxon>Liliopsida</taxon>
        <taxon>Poales</taxon>
        <taxon>Poaceae</taxon>
        <taxon>BOP clade</taxon>
        <taxon>Oryzoideae</taxon>
        <taxon>Oryzeae</taxon>
        <taxon>Oryzinae</taxon>
        <taxon>Oryza</taxon>
    </lineage>
</organism>
<keyword evidence="3" id="KW-1185">Reference proteome</keyword>
<feature type="signal peptide" evidence="1">
    <location>
        <begin position="1"/>
        <end position="28"/>
    </location>
</feature>
<dbReference type="EnsemblPlants" id="OMERI12G08040.1">
    <property type="protein sequence ID" value="OMERI12G08040.1"/>
    <property type="gene ID" value="OMERI12G08040"/>
</dbReference>
<dbReference type="PROSITE" id="PS51257">
    <property type="entry name" value="PROKAR_LIPOPROTEIN"/>
    <property type="match status" value="1"/>
</dbReference>